<accession>A0A8E0KIF8</accession>
<dbReference type="InterPro" id="IPR011009">
    <property type="entry name" value="Kinase-like_dom_sf"/>
</dbReference>
<dbReference type="Gene3D" id="3.90.1200.10">
    <property type="match status" value="1"/>
</dbReference>
<dbReference type="GO" id="GO:0016301">
    <property type="term" value="F:kinase activity"/>
    <property type="evidence" value="ECO:0007669"/>
    <property type="project" value="UniProtKB-KW"/>
</dbReference>
<feature type="domain" description="Aminoglycoside phosphotransferase" evidence="1">
    <location>
        <begin position="5"/>
        <end position="190"/>
    </location>
</feature>
<proteinExistence type="predicted"/>
<evidence type="ECO:0000313" key="3">
    <source>
        <dbReference type="Proteomes" id="UP000016569"/>
    </source>
</evidence>
<dbReference type="Pfam" id="PF01636">
    <property type="entry name" value="APH"/>
    <property type="match status" value="1"/>
</dbReference>
<evidence type="ECO:0000313" key="2">
    <source>
        <dbReference type="EMBL" id="GAD58623.1"/>
    </source>
</evidence>
<comment type="caution">
    <text evidence="2">The sequence shown here is derived from an EMBL/GenBank/DDBJ whole genome shotgun (WGS) entry which is preliminary data.</text>
</comment>
<gene>
    <name evidence="2" type="ORF">MBEBAB_0873</name>
</gene>
<dbReference type="InterPro" id="IPR002575">
    <property type="entry name" value="Aminoglycoside_PTrfase"/>
</dbReference>
<keyword evidence="3" id="KW-1185">Reference proteome</keyword>
<keyword evidence="2" id="KW-0808">Transferase</keyword>
<dbReference type="PANTHER" id="PTHR47829">
    <property type="entry name" value="HYDROLASE, PUTATIVE (AFU_ORTHOLOGUE AFUA_1G12880)-RELATED"/>
    <property type="match status" value="1"/>
</dbReference>
<reference evidence="3" key="1">
    <citation type="journal article" date="2013" name="Genome Announc.">
        <title>Draft Genome Sequence of the Dimorphic Prosthecate Bacterium Brevundimonas abyssalis TAR-001T.</title>
        <authorList>
            <person name="Tsubouchi T."/>
            <person name="Nishi S."/>
            <person name="Usui K."/>
            <person name="Shimane Y."/>
            <person name="Takaki Y."/>
            <person name="Maruyama T."/>
            <person name="Hatada Y."/>
        </authorList>
    </citation>
    <scope>NUCLEOTIDE SEQUENCE [LARGE SCALE GENOMIC DNA]</scope>
    <source>
        <strain evidence="3">TAR-001</strain>
    </source>
</reference>
<dbReference type="EMBL" id="BATC01000009">
    <property type="protein sequence ID" value="GAD58623.1"/>
    <property type="molecule type" value="Genomic_DNA"/>
</dbReference>
<organism evidence="2 3">
    <name type="scientific">Brevundimonas abyssalis TAR-001</name>
    <dbReference type="NCBI Taxonomy" id="1391729"/>
    <lineage>
        <taxon>Bacteria</taxon>
        <taxon>Pseudomonadati</taxon>
        <taxon>Pseudomonadota</taxon>
        <taxon>Alphaproteobacteria</taxon>
        <taxon>Caulobacterales</taxon>
        <taxon>Caulobacteraceae</taxon>
        <taxon>Brevundimonas</taxon>
    </lineage>
</organism>
<dbReference type="Proteomes" id="UP000016569">
    <property type="component" value="Unassembled WGS sequence"/>
</dbReference>
<dbReference type="SUPFAM" id="SSF56112">
    <property type="entry name" value="Protein kinase-like (PK-like)"/>
    <property type="match status" value="1"/>
</dbReference>
<dbReference type="AlphaFoldDB" id="A0A8E0KIF8"/>
<dbReference type="InterPro" id="IPR052898">
    <property type="entry name" value="ACAD10-like"/>
</dbReference>
<dbReference type="PANTHER" id="PTHR47829:SF1">
    <property type="entry name" value="HAD FAMILY PHOSPHATASE"/>
    <property type="match status" value="1"/>
</dbReference>
<dbReference type="Gene3D" id="3.30.200.20">
    <property type="entry name" value="Phosphorylase Kinase, domain 1"/>
    <property type="match status" value="1"/>
</dbReference>
<sequence>MLNNAHAIDREFRVMQALASHVPVPRVRRLCEDPSVIGRNFYVMDFVEGDILWQPDLPEIERNRRPAYYRALAESLAALHAVDPTSVGLENFGKGSGYLERQISRWTRQYLADEQAGRTDRMDQVARWLADNAPVSTDVSIVHGDYRVNNVMFKPSEPQVVAILDWELSTLGNPATDFAYHLMKYRIPAGIPGGGLKGLDLPELNIPTEDEHMQTYCDRSGRSEIPHLQFHITFNIFRFAAIVHGIKGRLLRGTASSDRAGAVADALETYVDLAWNEARRAGMK</sequence>
<dbReference type="CDD" id="cd05154">
    <property type="entry name" value="ACAD10_11_N-like"/>
    <property type="match status" value="1"/>
</dbReference>
<protein>
    <submittedName>
        <fullName evidence="2">Tyrosine protein kinase:Aminoglycoside phosphotransferase</fullName>
    </submittedName>
</protein>
<evidence type="ECO:0000259" key="1">
    <source>
        <dbReference type="Pfam" id="PF01636"/>
    </source>
</evidence>
<dbReference type="InterPro" id="IPR041726">
    <property type="entry name" value="ACAD10_11_N"/>
</dbReference>
<name>A0A8E0KIF8_9CAUL</name>
<keyword evidence="2" id="KW-0418">Kinase</keyword>